<evidence type="ECO:0000256" key="7">
    <source>
        <dbReference type="SAM" id="SignalP"/>
    </source>
</evidence>
<evidence type="ECO:0000313" key="9">
    <source>
        <dbReference type="EMBL" id="KAF2485262.1"/>
    </source>
</evidence>
<feature type="signal peptide" evidence="7">
    <location>
        <begin position="1"/>
        <end position="26"/>
    </location>
</feature>
<evidence type="ECO:0000256" key="4">
    <source>
        <dbReference type="ARBA" id="ARBA00023180"/>
    </source>
</evidence>
<dbReference type="Pfam" id="PF00884">
    <property type="entry name" value="Sulfatase"/>
    <property type="match status" value="1"/>
</dbReference>
<dbReference type="CDD" id="cd16147">
    <property type="entry name" value="G6S"/>
    <property type="match status" value="1"/>
</dbReference>
<dbReference type="GO" id="GO:0005539">
    <property type="term" value="F:glycosaminoglycan binding"/>
    <property type="evidence" value="ECO:0007669"/>
    <property type="project" value="TreeGrafter"/>
</dbReference>
<reference evidence="9" key="1">
    <citation type="journal article" date="2020" name="Stud. Mycol.">
        <title>101 Dothideomycetes genomes: a test case for predicting lifestyles and emergence of pathogens.</title>
        <authorList>
            <person name="Haridas S."/>
            <person name="Albert R."/>
            <person name="Binder M."/>
            <person name="Bloem J."/>
            <person name="Labutti K."/>
            <person name="Salamov A."/>
            <person name="Andreopoulos B."/>
            <person name="Baker S."/>
            <person name="Barry K."/>
            <person name="Bills G."/>
            <person name="Bluhm B."/>
            <person name="Cannon C."/>
            <person name="Castanera R."/>
            <person name="Culley D."/>
            <person name="Daum C."/>
            <person name="Ezra D."/>
            <person name="Gonzalez J."/>
            <person name="Henrissat B."/>
            <person name="Kuo A."/>
            <person name="Liang C."/>
            <person name="Lipzen A."/>
            <person name="Lutzoni F."/>
            <person name="Magnuson J."/>
            <person name="Mondo S."/>
            <person name="Nolan M."/>
            <person name="Ohm R."/>
            <person name="Pangilinan J."/>
            <person name="Park H.-J."/>
            <person name="Ramirez L."/>
            <person name="Alfaro M."/>
            <person name="Sun H."/>
            <person name="Tritt A."/>
            <person name="Yoshinaga Y."/>
            <person name="Zwiers L.-H."/>
            <person name="Turgeon B."/>
            <person name="Goodwin S."/>
            <person name="Spatafora J."/>
            <person name="Crous P."/>
            <person name="Grigoriev I."/>
        </authorList>
    </citation>
    <scope>NUCLEOTIDE SEQUENCE</scope>
    <source>
        <strain evidence="9">CBS 113389</strain>
    </source>
</reference>
<dbReference type="FunFam" id="3.40.720.10:FF:000051">
    <property type="entry name" value="Arylsulfatase"/>
    <property type="match status" value="1"/>
</dbReference>
<dbReference type="GO" id="GO:0018958">
    <property type="term" value="P:phenol-containing compound metabolic process"/>
    <property type="evidence" value="ECO:0007669"/>
    <property type="project" value="InterPro"/>
</dbReference>
<dbReference type="PROSITE" id="PS00523">
    <property type="entry name" value="SULFATASE_1"/>
    <property type="match status" value="1"/>
</dbReference>
<dbReference type="RefSeq" id="XP_033591831.1">
    <property type="nucleotide sequence ID" value="XM_033732952.1"/>
</dbReference>
<evidence type="ECO:0000259" key="8">
    <source>
        <dbReference type="Pfam" id="PF00884"/>
    </source>
</evidence>
<dbReference type="PANTHER" id="PTHR43108">
    <property type="entry name" value="N-ACETYLGLUCOSAMINE-6-SULFATASE FAMILY MEMBER"/>
    <property type="match status" value="1"/>
</dbReference>
<accession>A0A6A6PZ23</accession>
<dbReference type="InterPro" id="IPR017850">
    <property type="entry name" value="Alkaline_phosphatase_core_sf"/>
</dbReference>
<organism evidence="9 10">
    <name type="scientific">Neohortaea acidophila</name>
    <dbReference type="NCBI Taxonomy" id="245834"/>
    <lineage>
        <taxon>Eukaryota</taxon>
        <taxon>Fungi</taxon>
        <taxon>Dikarya</taxon>
        <taxon>Ascomycota</taxon>
        <taxon>Pezizomycotina</taxon>
        <taxon>Dothideomycetes</taxon>
        <taxon>Dothideomycetidae</taxon>
        <taxon>Mycosphaerellales</taxon>
        <taxon>Teratosphaeriaceae</taxon>
        <taxon>Neohortaea</taxon>
    </lineage>
</organism>
<dbReference type="EMBL" id="MU001633">
    <property type="protein sequence ID" value="KAF2485262.1"/>
    <property type="molecule type" value="Genomic_DNA"/>
</dbReference>
<dbReference type="Proteomes" id="UP000799767">
    <property type="component" value="Unassembled WGS sequence"/>
</dbReference>
<dbReference type="GeneID" id="54473954"/>
<evidence type="ECO:0000313" key="10">
    <source>
        <dbReference type="Proteomes" id="UP000799767"/>
    </source>
</evidence>
<dbReference type="OrthoDB" id="96314at2759"/>
<evidence type="ECO:0000256" key="1">
    <source>
        <dbReference type="ARBA" id="ARBA00008779"/>
    </source>
</evidence>
<dbReference type="GO" id="GO:0004065">
    <property type="term" value="F:arylsulfatase activity"/>
    <property type="evidence" value="ECO:0007669"/>
    <property type="project" value="UniProtKB-UniRule"/>
</dbReference>
<dbReference type="PANTHER" id="PTHR43108:SF8">
    <property type="entry name" value="SD21168P"/>
    <property type="match status" value="1"/>
</dbReference>
<dbReference type="InterPro" id="IPR012083">
    <property type="entry name" value="Arylsulfatase"/>
</dbReference>
<dbReference type="GO" id="GO:0008449">
    <property type="term" value="F:N-acetylglucosamine-6-sulfatase activity"/>
    <property type="evidence" value="ECO:0007669"/>
    <property type="project" value="TreeGrafter"/>
</dbReference>
<evidence type="ECO:0000256" key="6">
    <source>
        <dbReference type="PIRSR" id="PIRSR000972-50"/>
    </source>
</evidence>
<dbReference type="Gene3D" id="3.40.720.10">
    <property type="entry name" value="Alkaline Phosphatase, subunit A"/>
    <property type="match status" value="1"/>
</dbReference>
<feature type="modified residue" description="3-oxoalanine (Cys)" evidence="6">
    <location>
        <position position="84"/>
    </location>
</feature>
<name>A0A6A6PZ23_9PEZI</name>
<dbReference type="InterPro" id="IPR000917">
    <property type="entry name" value="Sulfatase_N"/>
</dbReference>
<dbReference type="PIRSF" id="PIRSF000972">
    <property type="entry name" value="Arylsulf_plant"/>
    <property type="match status" value="1"/>
</dbReference>
<evidence type="ECO:0000256" key="3">
    <source>
        <dbReference type="ARBA" id="ARBA00022801"/>
    </source>
</evidence>
<keyword evidence="4" id="KW-0325">Glycoprotein</keyword>
<dbReference type="AlphaFoldDB" id="A0A6A6PZ23"/>
<keyword evidence="10" id="KW-1185">Reference proteome</keyword>
<comment type="catalytic activity">
    <reaction evidence="5">
        <text>an aryl sulfate + H2O = a phenol + sulfate + H(+)</text>
        <dbReference type="Rhea" id="RHEA:17261"/>
        <dbReference type="ChEBI" id="CHEBI:15377"/>
        <dbReference type="ChEBI" id="CHEBI:15378"/>
        <dbReference type="ChEBI" id="CHEBI:16189"/>
        <dbReference type="ChEBI" id="CHEBI:33853"/>
        <dbReference type="ChEBI" id="CHEBI:140317"/>
        <dbReference type="EC" id="3.1.6.1"/>
    </reaction>
</comment>
<dbReference type="InterPro" id="IPR024607">
    <property type="entry name" value="Sulfatase_CS"/>
</dbReference>
<sequence length="642" mass="72118">MARTIFSIAWGLLCLFVAILVKPLVAQQEQQPLQAAKARPNILFILTDDQDLHMDSLSYMPNLKRHLIERGSTFTNHYCTVALCCPSRVSLWTGKAAHNTNVTDLHPPWGGYPKFVSQGFNEDYLPVWLQAAGYNTYYVGKLFNAHTVDNYHSPHAAGWTGSDFLLDPFTYRYLNATFQRNHDKPVNYEGSYSTDVVVEKAHGFLDDAIHALDEKDEPFFLTVAPIAPHSDVIIRRKIISGQVSNQSATQAPPIPADRHKHLFEDVVVPRNPNFNPDTPGGASWIAKLPQQDEENVEYNDDWYRNRLRTLQVVDEMVESLISRLSEAGILENTYIFYSTDNGYSIGQHRRQPGKQCAFEEDINVPLIVRGPGIPQGLQRDLVTTHTDLAPTFLSLANAAPPSKFELDGQAIPLSPFQPASNGNVDAVPASVLDWPQEHVNVEMWGIIMSEGKYGMVQYPNHTYKALRIVGRTYNLLYTIWCSNEHELYDMTSDPYQLVNLYNTNEAPEESVSIVHANISEASCTLIQSLPLGNTTSESPNCNAAGFEKASARSPLVHRLDALLMVLKTCVGRQCTHPWESLFPSGKVRSLTDALDSKYDDFFANGVDRVQFTQCERGYIAESEGPMWDGTQAFPMYEEMAYR</sequence>
<keyword evidence="2 7" id="KW-0732">Signal</keyword>
<protein>
    <recommendedName>
        <fullName evidence="5">Arylsulfatase</fullName>
        <shortName evidence="5">AS</shortName>
        <ecNumber evidence="5">3.1.6.1</ecNumber>
    </recommendedName>
    <alternativeName>
        <fullName evidence="5">Aryl-sulfate sulphohydrolase</fullName>
    </alternativeName>
</protein>
<evidence type="ECO:0000256" key="2">
    <source>
        <dbReference type="ARBA" id="ARBA00022729"/>
    </source>
</evidence>
<evidence type="ECO:0000256" key="5">
    <source>
        <dbReference type="PIRNR" id="PIRNR000972"/>
    </source>
</evidence>
<feature type="chain" id="PRO_5025441950" description="Arylsulfatase" evidence="7">
    <location>
        <begin position="27"/>
        <end position="642"/>
    </location>
</feature>
<comment type="similarity">
    <text evidence="1 5">Belongs to the sulfatase family.</text>
</comment>
<dbReference type="EC" id="3.1.6.1" evidence="5"/>
<comment type="PTM">
    <text evidence="6">The conversion to 3-oxoalanine (also known as C-formylglycine, FGly), of a serine or cysteine residue in prokaryotes and of a cysteine residue in eukaryotes, is critical for catalytic activity.</text>
</comment>
<feature type="domain" description="Sulfatase N-terminal" evidence="8">
    <location>
        <begin position="40"/>
        <end position="397"/>
    </location>
</feature>
<dbReference type="SUPFAM" id="SSF53649">
    <property type="entry name" value="Alkaline phosphatase-like"/>
    <property type="match status" value="1"/>
</dbReference>
<proteinExistence type="inferred from homology"/>
<gene>
    <name evidence="9" type="ORF">BDY17DRAFT_293201</name>
</gene>
<keyword evidence="3 5" id="KW-0378">Hydrolase</keyword>